<proteinExistence type="predicted"/>
<evidence type="ECO:0000313" key="2">
    <source>
        <dbReference type="Proteomes" id="UP000184386"/>
    </source>
</evidence>
<organism evidence="1 2">
    <name type="scientific">Anaerocolumna jejuensis DSM 15929</name>
    <dbReference type="NCBI Taxonomy" id="1121322"/>
    <lineage>
        <taxon>Bacteria</taxon>
        <taxon>Bacillati</taxon>
        <taxon>Bacillota</taxon>
        <taxon>Clostridia</taxon>
        <taxon>Lachnospirales</taxon>
        <taxon>Lachnospiraceae</taxon>
        <taxon>Anaerocolumna</taxon>
    </lineage>
</organism>
<dbReference type="Proteomes" id="UP000184386">
    <property type="component" value="Unassembled WGS sequence"/>
</dbReference>
<sequence>MGIVLSDLSENIIVGVVYKNVYNWYITDKEIWFLDYKKRIKIFEDKGFEIKEEYLDESRQNLLILDSHNINIFLERISEHKISTNELRRLLIAGRATEDDSWLYEFRPSLYVNFDNRKLFSLYSEPASYEDYVPLNWVGSYFDFLELVPIKCRYWINEDSVNLLER</sequence>
<dbReference type="EMBL" id="FRAC01000029">
    <property type="protein sequence ID" value="SHL29556.1"/>
    <property type="molecule type" value="Genomic_DNA"/>
</dbReference>
<accession>A0A1M6ZGD6</accession>
<evidence type="ECO:0008006" key="3">
    <source>
        <dbReference type="Google" id="ProtNLM"/>
    </source>
</evidence>
<dbReference type="RefSeq" id="WP_084124630.1">
    <property type="nucleotide sequence ID" value="NZ_FRAC01000029.1"/>
</dbReference>
<keyword evidence="2" id="KW-1185">Reference proteome</keyword>
<name>A0A1M6ZGD6_9FIRM</name>
<dbReference type="AlphaFoldDB" id="A0A1M6ZGD6"/>
<gene>
    <name evidence="1" type="ORF">SAMN02745136_04560</name>
</gene>
<reference evidence="1 2" key="1">
    <citation type="submission" date="2016-11" db="EMBL/GenBank/DDBJ databases">
        <authorList>
            <person name="Jaros S."/>
            <person name="Januszkiewicz K."/>
            <person name="Wedrychowicz H."/>
        </authorList>
    </citation>
    <scope>NUCLEOTIDE SEQUENCE [LARGE SCALE GENOMIC DNA]</scope>
    <source>
        <strain evidence="1 2">DSM 15929</strain>
    </source>
</reference>
<protein>
    <recommendedName>
        <fullName evidence="3">Group-specific protein</fullName>
    </recommendedName>
</protein>
<dbReference type="OrthoDB" id="7058913at2"/>
<evidence type="ECO:0000313" key="1">
    <source>
        <dbReference type="EMBL" id="SHL29556.1"/>
    </source>
</evidence>